<dbReference type="AlphaFoldDB" id="A0A0P9CJS1"/>
<comment type="caution">
    <text evidence="1">The sequence shown here is derived from an EMBL/GenBank/DDBJ whole genome shotgun (WGS) entry which is preliminary data.</text>
</comment>
<accession>A0A0P9CJS1</accession>
<keyword evidence="2" id="KW-1185">Reference proteome</keyword>
<feature type="non-terminal residue" evidence="1">
    <location>
        <position position="69"/>
    </location>
</feature>
<protein>
    <recommendedName>
        <fullName evidence="3">AP2/ERF domain-containing protein</fullName>
    </recommendedName>
</protein>
<gene>
    <name evidence="1" type="ORF">SE17_43870</name>
</gene>
<sequence>MPKRSSGEGSARKRKDGRWEWSVQLDGKRHYVYGATRQEAHEKYKELRQRFEAGADLGKKSQTVEAYLT</sequence>
<evidence type="ECO:0000313" key="1">
    <source>
        <dbReference type="EMBL" id="KPV45926.1"/>
    </source>
</evidence>
<evidence type="ECO:0008006" key="3">
    <source>
        <dbReference type="Google" id="ProtNLM"/>
    </source>
</evidence>
<evidence type="ECO:0000313" key="2">
    <source>
        <dbReference type="Proteomes" id="UP000050509"/>
    </source>
</evidence>
<organism evidence="1 2">
    <name type="scientific">Kouleothrix aurantiaca</name>
    <dbReference type="NCBI Taxonomy" id="186479"/>
    <lineage>
        <taxon>Bacteria</taxon>
        <taxon>Bacillati</taxon>
        <taxon>Chloroflexota</taxon>
        <taxon>Chloroflexia</taxon>
        <taxon>Chloroflexales</taxon>
        <taxon>Roseiflexineae</taxon>
        <taxon>Roseiflexaceae</taxon>
        <taxon>Kouleothrix</taxon>
    </lineage>
</organism>
<dbReference type="Proteomes" id="UP000050509">
    <property type="component" value="Unassembled WGS sequence"/>
</dbReference>
<reference evidence="1 2" key="1">
    <citation type="submission" date="2015-09" db="EMBL/GenBank/DDBJ databases">
        <title>Draft genome sequence of Kouleothrix aurantiaca JCM 19913.</title>
        <authorList>
            <person name="Hemp J."/>
        </authorList>
    </citation>
    <scope>NUCLEOTIDE SEQUENCE [LARGE SCALE GENOMIC DNA]</scope>
    <source>
        <strain evidence="1 2">COM-B</strain>
    </source>
</reference>
<proteinExistence type="predicted"/>
<dbReference type="EMBL" id="LJCR01003676">
    <property type="protein sequence ID" value="KPV45926.1"/>
    <property type="molecule type" value="Genomic_DNA"/>
</dbReference>
<name>A0A0P9CJS1_9CHLR</name>